<dbReference type="Gene3D" id="1.20.120.450">
    <property type="entry name" value="dinb family like domain"/>
    <property type="match status" value="1"/>
</dbReference>
<dbReference type="Pfam" id="PF04978">
    <property type="entry name" value="MST"/>
    <property type="match status" value="1"/>
</dbReference>
<dbReference type="Proteomes" id="UP000007947">
    <property type="component" value="Chromosome"/>
</dbReference>
<dbReference type="eggNOG" id="COG2318">
    <property type="taxonomic scope" value="Bacteria"/>
</dbReference>
<dbReference type="HOGENOM" id="CLU_097062_2_1_11"/>
<accession>F5XJJ6</accession>
<organism evidence="1 2">
    <name type="scientific">Microlunatus phosphovorus (strain ATCC 700054 / DSM 10555 / JCM 9379 / NBRC 101784 / NCIMB 13414 / VKM Ac-1990 / NM-1)</name>
    <dbReference type="NCBI Taxonomy" id="1032480"/>
    <lineage>
        <taxon>Bacteria</taxon>
        <taxon>Bacillati</taxon>
        <taxon>Actinomycetota</taxon>
        <taxon>Actinomycetes</taxon>
        <taxon>Propionibacteriales</taxon>
        <taxon>Propionibacteriaceae</taxon>
        <taxon>Microlunatus</taxon>
    </lineage>
</organism>
<dbReference type="AlphaFoldDB" id="F5XJJ6"/>
<dbReference type="SUPFAM" id="SSF109854">
    <property type="entry name" value="DinB/YfiT-like putative metalloenzymes"/>
    <property type="match status" value="1"/>
</dbReference>
<sequence length="108" mass="12418">MSLMQHLTNVERHWIRNRFGGRNLPMAYNDAFAPADPANAPSVYQRLREEWTASRATLAALDLEAVYVHPHHGPMSLRWLYIHLIREYAGHIGHADLLRQSIDGKTFS</sequence>
<evidence type="ECO:0008006" key="3">
    <source>
        <dbReference type="Google" id="ProtNLM"/>
    </source>
</evidence>
<reference evidence="1 2" key="1">
    <citation type="submission" date="2011-05" db="EMBL/GenBank/DDBJ databases">
        <title>Whole genome sequence of Microlunatus phosphovorus NM-1.</title>
        <authorList>
            <person name="Hosoyama A."/>
            <person name="Sasaki K."/>
            <person name="Harada T."/>
            <person name="Igarashi R."/>
            <person name="Kawakoshi A."/>
            <person name="Sasagawa M."/>
            <person name="Fukada J."/>
            <person name="Nakamura S."/>
            <person name="Katano Y."/>
            <person name="Hanada S."/>
            <person name="Kamagata Y."/>
            <person name="Nakamura N."/>
            <person name="Yamazaki S."/>
            <person name="Fujita N."/>
        </authorList>
    </citation>
    <scope>NUCLEOTIDE SEQUENCE [LARGE SCALE GENOMIC DNA]</scope>
    <source>
        <strain evidence="2">ATCC 700054 / DSM 10555 / JCM 9379 / NBRC 101784 / NCIMB 13414 / VKM Ac-1990 / NM-1</strain>
    </source>
</reference>
<proteinExistence type="predicted"/>
<evidence type="ECO:0000313" key="2">
    <source>
        <dbReference type="Proteomes" id="UP000007947"/>
    </source>
</evidence>
<dbReference type="InterPro" id="IPR034660">
    <property type="entry name" value="DinB/YfiT-like"/>
</dbReference>
<protein>
    <recommendedName>
        <fullName evidence="3">DinB-like domain-containing protein</fullName>
    </recommendedName>
</protein>
<name>F5XJJ6_MICPN</name>
<dbReference type="STRING" id="1032480.MLP_28820"/>
<dbReference type="InterPro" id="IPR007061">
    <property type="entry name" value="MST-like"/>
</dbReference>
<dbReference type="OrthoDB" id="4548523at2"/>
<dbReference type="EMBL" id="AP012204">
    <property type="protein sequence ID" value="BAK35896.1"/>
    <property type="molecule type" value="Genomic_DNA"/>
</dbReference>
<evidence type="ECO:0000313" key="1">
    <source>
        <dbReference type="EMBL" id="BAK35896.1"/>
    </source>
</evidence>
<gene>
    <name evidence="1" type="ordered locus">MLP_28820</name>
</gene>
<keyword evidence="2" id="KW-1185">Reference proteome</keyword>
<dbReference type="KEGG" id="mph:MLP_28820"/>